<name>A0A848GCK8_9RHOO</name>
<keyword evidence="6" id="KW-1185">Reference proteome</keyword>
<evidence type="ECO:0000313" key="6">
    <source>
        <dbReference type="Proteomes" id="UP000580043"/>
    </source>
</evidence>
<dbReference type="PANTHER" id="PTHR47235:SF1">
    <property type="entry name" value="BLR6548 PROTEIN"/>
    <property type="match status" value="1"/>
</dbReference>
<dbReference type="PANTHER" id="PTHR47235">
    <property type="entry name" value="BLR6548 PROTEIN"/>
    <property type="match status" value="1"/>
</dbReference>
<evidence type="ECO:0000256" key="3">
    <source>
        <dbReference type="SAM" id="SignalP"/>
    </source>
</evidence>
<sequence length="375" mass="39771">MAFPRLVAVLLAAVAALGGNARADTIVIGQCAPLSGSLASTGKAMALGVRLALDAANAAGGINGHRFRHALKDDGYQTAETLRLSRELIHKDKAAALIGYAGTGNILELLRQGVLAEGNIALVAPYTGGEPLRDPYNPWIFHIRASYGDETTAMVTQLVNTGLQRIAVFYQDDPFGQAGLAGVEKALAHHRLKPVSTGRYAKNSENVSGAVADIARGEPQAVIMIGVVRPTAAFVKAYRSAHPGTQLFSISVINGRELHELAGGDYARGVGITQVMPSPFSGVTRIARDYNEALQRFAPGEEASYTSFEEYVGARILLEAIRRVRGSPTPAAVMQSLEKLEVDLGGFAVRFAPGDRLGSRHVEVTLLGRGGTHLR</sequence>
<dbReference type="InterPro" id="IPR028082">
    <property type="entry name" value="Peripla_BP_I"/>
</dbReference>
<evidence type="ECO:0000256" key="1">
    <source>
        <dbReference type="ARBA" id="ARBA00010062"/>
    </source>
</evidence>
<dbReference type="AlphaFoldDB" id="A0A848GCK8"/>
<comment type="similarity">
    <text evidence="1">Belongs to the leucine-binding protein family.</text>
</comment>
<dbReference type="EMBL" id="JABBGA010000027">
    <property type="protein sequence ID" value="NML28476.1"/>
    <property type="molecule type" value="Genomic_DNA"/>
</dbReference>
<evidence type="ECO:0000256" key="2">
    <source>
        <dbReference type="ARBA" id="ARBA00022729"/>
    </source>
</evidence>
<organism evidence="5 6">
    <name type="scientific">Zoogloea dura</name>
    <dbReference type="NCBI Taxonomy" id="2728840"/>
    <lineage>
        <taxon>Bacteria</taxon>
        <taxon>Pseudomonadati</taxon>
        <taxon>Pseudomonadota</taxon>
        <taxon>Betaproteobacteria</taxon>
        <taxon>Rhodocyclales</taxon>
        <taxon>Zoogloeaceae</taxon>
        <taxon>Zoogloea</taxon>
    </lineage>
</organism>
<protein>
    <submittedName>
        <fullName evidence="5">ABC transporter substrate-binding protein</fullName>
    </submittedName>
</protein>
<dbReference type="Proteomes" id="UP000580043">
    <property type="component" value="Unassembled WGS sequence"/>
</dbReference>
<dbReference type="SUPFAM" id="SSF53822">
    <property type="entry name" value="Periplasmic binding protein-like I"/>
    <property type="match status" value="1"/>
</dbReference>
<dbReference type="Gene3D" id="3.40.50.2300">
    <property type="match status" value="2"/>
</dbReference>
<feature type="signal peptide" evidence="3">
    <location>
        <begin position="1"/>
        <end position="23"/>
    </location>
</feature>
<accession>A0A848GCK8</accession>
<dbReference type="InterPro" id="IPR028081">
    <property type="entry name" value="Leu-bd"/>
</dbReference>
<dbReference type="CDD" id="cd06326">
    <property type="entry name" value="PBP1_ABC_ligand_binding-like"/>
    <property type="match status" value="1"/>
</dbReference>
<reference evidence="5 6" key="1">
    <citation type="submission" date="2020-04" db="EMBL/GenBank/DDBJ databases">
        <title>Zoogloea sp. G-4-1-14 isolated from soil.</title>
        <authorList>
            <person name="Dahal R.H."/>
        </authorList>
    </citation>
    <scope>NUCLEOTIDE SEQUENCE [LARGE SCALE GENOMIC DNA]</scope>
    <source>
        <strain evidence="5 6">G-4-1-14</strain>
    </source>
</reference>
<feature type="domain" description="Leucine-binding protein" evidence="4">
    <location>
        <begin position="25"/>
        <end position="358"/>
    </location>
</feature>
<keyword evidence="2 3" id="KW-0732">Signal</keyword>
<proteinExistence type="inferred from homology"/>
<dbReference type="Pfam" id="PF13458">
    <property type="entry name" value="Peripla_BP_6"/>
    <property type="match status" value="1"/>
</dbReference>
<comment type="caution">
    <text evidence="5">The sequence shown here is derived from an EMBL/GenBank/DDBJ whole genome shotgun (WGS) entry which is preliminary data.</text>
</comment>
<evidence type="ECO:0000313" key="5">
    <source>
        <dbReference type="EMBL" id="NML28476.1"/>
    </source>
</evidence>
<evidence type="ECO:0000259" key="4">
    <source>
        <dbReference type="Pfam" id="PF13458"/>
    </source>
</evidence>
<feature type="chain" id="PRO_5033012200" evidence="3">
    <location>
        <begin position="24"/>
        <end position="375"/>
    </location>
</feature>
<gene>
    <name evidence="5" type="ORF">HHL15_22180</name>
</gene>